<dbReference type="Proteomes" id="UP000314294">
    <property type="component" value="Unassembled WGS sequence"/>
</dbReference>
<protein>
    <submittedName>
        <fullName evidence="3">Uncharacterized protein</fullName>
    </submittedName>
</protein>
<accession>A0A4Z2FNW2</accession>
<organism evidence="3 4">
    <name type="scientific">Liparis tanakae</name>
    <name type="common">Tanaka's snailfish</name>
    <dbReference type="NCBI Taxonomy" id="230148"/>
    <lineage>
        <taxon>Eukaryota</taxon>
        <taxon>Metazoa</taxon>
        <taxon>Chordata</taxon>
        <taxon>Craniata</taxon>
        <taxon>Vertebrata</taxon>
        <taxon>Euteleostomi</taxon>
        <taxon>Actinopterygii</taxon>
        <taxon>Neopterygii</taxon>
        <taxon>Teleostei</taxon>
        <taxon>Neoteleostei</taxon>
        <taxon>Acanthomorphata</taxon>
        <taxon>Eupercaria</taxon>
        <taxon>Perciformes</taxon>
        <taxon>Cottioidei</taxon>
        <taxon>Cottales</taxon>
        <taxon>Liparidae</taxon>
        <taxon>Liparis</taxon>
    </lineage>
</organism>
<feature type="compositionally biased region" description="Basic and acidic residues" evidence="1">
    <location>
        <begin position="1"/>
        <end position="10"/>
    </location>
</feature>
<name>A0A4Z2FNW2_9TELE</name>
<reference evidence="3 4" key="1">
    <citation type="submission" date="2019-03" db="EMBL/GenBank/DDBJ databases">
        <title>First draft genome of Liparis tanakae, snailfish: a comprehensive survey of snailfish specific genes.</title>
        <authorList>
            <person name="Kim W."/>
            <person name="Song I."/>
            <person name="Jeong J.-H."/>
            <person name="Kim D."/>
            <person name="Kim S."/>
            <person name="Ryu S."/>
            <person name="Song J.Y."/>
            <person name="Lee S.K."/>
        </authorList>
    </citation>
    <scope>NUCLEOTIDE SEQUENCE [LARGE SCALE GENOMIC DNA]</scope>
    <source>
        <tissue evidence="3">Muscle</tissue>
    </source>
</reference>
<keyword evidence="2" id="KW-1133">Transmembrane helix</keyword>
<keyword evidence="4" id="KW-1185">Reference proteome</keyword>
<keyword evidence="2" id="KW-0812">Transmembrane</keyword>
<keyword evidence="2" id="KW-0472">Membrane</keyword>
<dbReference type="EMBL" id="SRLO01001011">
    <property type="protein sequence ID" value="TNN42819.1"/>
    <property type="molecule type" value="Genomic_DNA"/>
</dbReference>
<evidence type="ECO:0000313" key="3">
    <source>
        <dbReference type="EMBL" id="TNN42819.1"/>
    </source>
</evidence>
<proteinExistence type="predicted"/>
<comment type="caution">
    <text evidence="3">The sequence shown here is derived from an EMBL/GenBank/DDBJ whole genome shotgun (WGS) entry which is preliminary data.</text>
</comment>
<gene>
    <name evidence="3" type="ORF">EYF80_046988</name>
</gene>
<feature type="region of interest" description="Disordered" evidence="1">
    <location>
        <begin position="1"/>
        <end position="20"/>
    </location>
</feature>
<dbReference type="AlphaFoldDB" id="A0A4Z2FNW2"/>
<evidence type="ECO:0000256" key="2">
    <source>
        <dbReference type="SAM" id="Phobius"/>
    </source>
</evidence>
<evidence type="ECO:0000313" key="4">
    <source>
        <dbReference type="Proteomes" id="UP000314294"/>
    </source>
</evidence>
<feature type="transmembrane region" description="Helical" evidence="2">
    <location>
        <begin position="96"/>
        <end position="115"/>
    </location>
</feature>
<sequence length="119" mass="13028">MSMAEKKCCGDESNPMNGEGSSLKGLSRIHVALAGCVIGTPDTPTTYTCTAPLKALRRATSNTMLYKQKQRGFYCLVCVGVPVYFVPDLFSVKEYIFCGNVVVVWVSSLSGYDILTLKW</sequence>
<feature type="transmembrane region" description="Helical" evidence="2">
    <location>
        <begin position="72"/>
        <end position="90"/>
    </location>
</feature>
<evidence type="ECO:0000256" key="1">
    <source>
        <dbReference type="SAM" id="MobiDB-lite"/>
    </source>
</evidence>